<keyword evidence="4" id="KW-1185">Reference proteome</keyword>
<evidence type="ECO:0000259" key="2">
    <source>
        <dbReference type="SMART" id="SM00062"/>
    </source>
</evidence>
<dbReference type="Pfam" id="PF00497">
    <property type="entry name" value="SBP_bac_3"/>
    <property type="match status" value="1"/>
</dbReference>
<comment type="caution">
    <text evidence="3">The sequence shown here is derived from an EMBL/GenBank/DDBJ whole genome shotgun (WGS) entry which is preliminary data.</text>
</comment>
<protein>
    <submittedName>
        <fullName evidence="3">ABC transporter substrate-binding protein</fullName>
    </submittedName>
</protein>
<feature type="domain" description="Solute-binding protein family 3/N-terminal" evidence="2">
    <location>
        <begin position="25"/>
        <end position="249"/>
    </location>
</feature>
<dbReference type="PANTHER" id="PTHR35936:SF17">
    <property type="entry name" value="ARGININE-BINDING EXTRACELLULAR PROTEIN ARTP"/>
    <property type="match status" value="1"/>
</dbReference>
<dbReference type="Gene3D" id="3.40.190.10">
    <property type="entry name" value="Periplasmic binding protein-like II"/>
    <property type="match status" value="2"/>
</dbReference>
<gene>
    <name evidence="3" type="ORF">P3W85_45035</name>
</gene>
<proteinExistence type="predicted"/>
<dbReference type="CDD" id="cd13530">
    <property type="entry name" value="PBP2_peptides_like"/>
    <property type="match status" value="1"/>
</dbReference>
<dbReference type="EMBL" id="JARJLM010000732">
    <property type="protein sequence ID" value="MDF3840042.1"/>
    <property type="molecule type" value="Genomic_DNA"/>
</dbReference>
<organism evidence="3 4">
    <name type="scientific">Cupriavidus basilensis</name>
    <dbReference type="NCBI Taxonomy" id="68895"/>
    <lineage>
        <taxon>Bacteria</taxon>
        <taxon>Pseudomonadati</taxon>
        <taxon>Pseudomonadota</taxon>
        <taxon>Betaproteobacteria</taxon>
        <taxon>Burkholderiales</taxon>
        <taxon>Burkholderiaceae</taxon>
        <taxon>Cupriavidus</taxon>
    </lineage>
</organism>
<name>A0ABT6B622_9BURK</name>
<dbReference type="InterPro" id="IPR001638">
    <property type="entry name" value="Solute-binding_3/MltF_N"/>
</dbReference>
<evidence type="ECO:0000256" key="1">
    <source>
        <dbReference type="ARBA" id="ARBA00022729"/>
    </source>
</evidence>
<evidence type="ECO:0000313" key="4">
    <source>
        <dbReference type="Proteomes" id="UP001216674"/>
    </source>
</evidence>
<evidence type="ECO:0000313" key="3">
    <source>
        <dbReference type="EMBL" id="MDF3840042.1"/>
    </source>
</evidence>
<dbReference type="SMART" id="SM00062">
    <property type="entry name" value="PBPb"/>
    <property type="match status" value="1"/>
</dbReference>
<reference evidence="3 4" key="1">
    <citation type="submission" date="2023-03" db="EMBL/GenBank/DDBJ databases">
        <title>Draft assemblies of triclosan tolerant bacteria isolated from returned activated sludge.</title>
        <authorList>
            <person name="Van Hamelsveld S."/>
        </authorList>
    </citation>
    <scope>NUCLEOTIDE SEQUENCE [LARGE SCALE GENOMIC DNA]</scope>
    <source>
        <strain evidence="3 4">GW210010_S58</strain>
    </source>
</reference>
<dbReference type="SUPFAM" id="SSF53850">
    <property type="entry name" value="Periplasmic binding protein-like II"/>
    <property type="match status" value="1"/>
</dbReference>
<dbReference type="Proteomes" id="UP001216674">
    <property type="component" value="Unassembled WGS sequence"/>
</dbReference>
<dbReference type="RefSeq" id="WP_276269609.1">
    <property type="nucleotide sequence ID" value="NZ_JARJLM010000732.1"/>
</dbReference>
<accession>A0ABT6B622</accession>
<keyword evidence="1" id="KW-0732">Signal</keyword>
<dbReference type="PANTHER" id="PTHR35936">
    <property type="entry name" value="MEMBRANE-BOUND LYTIC MUREIN TRANSGLYCOSYLASE F"/>
    <property type="match status" value="1"/>
</dbReference>
<sequence>MAAWLVPGAPAHAGAVLDHVKSSRTVRVCIWPDYYGITFRDPRSQRLRGIDIDLSAALAADLGARVVYVDSSFPSLIEDVAGNRCDVAMFAVGVLPQRQQALRFTRPYLQSGIYGIVTRNSRIVRDWVDIDRPGVNVAVQAGTFMEPAMRATLKQANLVIVAPPQTREQELQAGRVDVFMTDYPYSRRLLDNADWARLISPPEPFHPLPYAYAVRPGDNEWFKTVDDFVTRIERDGRLAGAAQRNGLSEVLIRK</sequence>